<sequence>MPFVELDGLTKRYGDLTVVNGVDLAIDKGKLVCLLGPSGCGKTTTLRLVAGFAEPSAGQIRVGGRVVSSPAASAPPEARNMSMIFQSYALWPHMTVFENVAYGLRLRRAGKADIQARTARILQATRLDKLAERYPGELSGGQQQRVSLARALVVEPETLLLDEPLSNLDANLREEMRFEIRRLHDEYRYTTVYVTHDQTEAMTAADIIVVMNQGHVEQAGSPEDIYERPRSEFVAQFIGGTNIFKGRRVGDDAVDCGGGLVLRCGSGDFAADGPTAVSVRHHDVHLTAERPNGQAGNWVAGTVMRQVYLGSHRDYLVGLPGGEVVRAIAPVGVAIPQNQEVWLHCPPERCRALAR</sequence>
<evidence type="ECO:0000313" key="6">
    <source>
        <dbReference type="EMBL" id="KGM35679.1"/>
    </source>
</evidence>
<comment type="similarity">
    <text evidence="1">Belongs to the ABC transporter superfamily.</text>
</comment>
<dbReference type="EMBL" id="JANX01000016">
    <property type="protein sequence ID" value="KGM35679.1"/>
    <property type="molecule type" value="Genomic_DNA"/>
</dbReference>
<dbReference type="GO" id="GO:0016887">
    <property type="term" value="F:ATP hydrolysis activity"/>
    <property type="evidence" value="ECO:0007669"/>
    <property type="project" value="InterPro"/>
</dbReference>
<dbReference type="PANTHER" id="PTHR42781">
    <property type="entry name" value="SPERMIDINE/PUTRESCINE IMPORT ATP-BINDING PROTEIN POTA"/>
    <property type="match status" value="1"/>
</dbReference>
<dbReference type="InterPro" id="IPR050093">
    <property type="entry name" value="ABC_SmlMolc_Importer"/>
</dbReference>
<dbReference type="SUPFAM" id="SSF52540">
    <property type="entry name" value="P-loop containing nucleoside triphosphate hydrolases"/>
    <property type="match status" value="1"/>
</dbReference>
<dbReference type="Gene3D" id="3.40.50.300">
    <property type="entry name" value="P-loop containing nucleotide triphosphate hydrolases"/>
    <property type="match status" value="1"/>
</dbReference>
<dbReference type="SMART" id="SM00382">
    <property type="entry name" value="AAA"/>
    <property type="match status" value="1"/>
</dbReference>
<evidence type="ECO:0000256" key="4">
    <source>
        <dbReference type="ARBA" id="ARBA00022840"/>
    </source>
</evidence>
<comment type="caution">
    <text evidence="6">The sequence shown here is derived from an EMBL/GenBank/DDBJ whole genome shotgun (WGS) entry which is preliminary data.</text>
</comment>
<dbReference type="PANTHER" id="PTHR42781:SF4">
    <property type="entry name" value="SPERMIDINE_PUTRESCINE IMPORT ATP-BINDING PROTEIN POTA"/>
    <property type="match status" value="1"/>
</dbReference>
<feature type="domain" description="ABC transporter" evidence="5">
    <location>
        <begin position="4"/>
        <end position="238"/>
    </location>
</feature>
<evidence type="ECO:0000256" key="2">
    <source>
        <dbReference type="ARBA" id="ARBA00022448"/>
    </source>
</evidence>
<dbReference type="InterPro" id="IPR027417">
    <property type="entry name" value="P-loop_NTPase"/>
</dbReference>
<dbReference type="SUPFAM" id="SSF50331">
    <property type="entry name" value="MOP-like"/>
    <property type="match status" value="1"/>
</dbReference>
<dbReference type="PROSITE" id="PS50893">
    <property type="entry name" value="ABC_TRANSPORTER_2"/>
    <property type="match status" value="1"/>
</dbReference>
<gene>
    <name evidence="6" type="ORF">P409_03100</name>
</gene>
<keyword evidence="3" id="KW-0547">Nucleotide-binding</keyword>
<dbReference type="Pfam" id="PF08402">
    <property type="entry name" value="TOBE_2"/>
    <property type="match status" value="1"/>
</dbReference>
<dbReference type="Proteomes" id="UP000029995">
    <property type="component" value="Unassembled WGS sequence"/>
</dbReference>
<reference evidence="6 7" key="1">
    <citation type="submission" date="2014-01" db="EMBL/GenBank/DDBJ databases">
        <title>Genome sequence determination for a cystic fibrosis isolate, Inquilinus limosus.</title>
        <authorList>
            <person name="Pino M."/>
            <person name="Di Conza J."/>
            <person name="Gutkind G."/>
        </authorList>
    </citation>
    <scope>NUCLEOTIDE SEQUENCE [LARGE SCALE GENOMIC DNA]</scope>
    <source>
        <strain evidence="6 7">MP06</strain>
    </source>
</reference>
<dbReference type="FunFam" id="3.40.50.300:FF:000042">
    <property type="entry name" value="Maltose/maltodextrin ABC transporter, ATP-binding protein"/>
    <property type="match status" value="1"/>
</dbReference>
<dbReference type="Gene3D" id="2.40.50.100">
    <property type="match status" value="1"/>
</dbReference>
<keyword evidence="2" id="KW-0813">Transport</keyword>
<dbReference type="GO" id="GO:0140359">
    <property type="term" value="F:ABC-type transporter activity"/>
    <property type="evidence" value="ECO:0007669"/>
    <property type="project" value="UniProtKB-ARBA"/>
</dbReference>
<evidence type="ECO:0000256" key="3">
    <source>
        <dbReference type="ARBA" id="ARBA00022741"/>
    </source>
</evidence>
<keyword evidence="4" id="KW-0067">ATP-binding</keyword>
<organism evidence="6 7">
    <name type="scientific">Inquilinus limosus MP06</name>
    <dbReference type="NCBI Taxonomy" id="1398085"/>
    <lineage>
        <taxon>Bacteria</taxon>
        <taxon>Pseudomonadati</taxon>
        <taxon>Pseudomonadota</taxon>
        <taxon>Alphaproteobacteria</taxon>
        <taxon>Rhodospirillales</taxon>
        <taxon>Rhodospirillaceae</taxon>
        <taxon>Inquilinus</taxon>
    </lineage>
</organism>
<proteinExistence type="inferred from homology"/>
<evidence type="ECO:0000259" key="5">
    <source>
        <dbReference type="PROSITE" id="PS50893"/>
    </source>
</evidence>
<dbReference type="InterPro" id="IPR003439">
    <property type="entry name" value="ABC_transporter-like_ATP-bd"/>
</dbReference>
<dbReference type="InterPro" id="IPR013611">
    <property type="entry name" value="Transp-assoc_OB_typ2"/>
</dbReference>
<evidence type="ECO:0000313" key="7">
    <source>
        <dbReference type="Proteomes" id="UP000029995"/>
    </source>
</evidence>
<accession>A0A0A0DC37</accession>
<dbReference type="GO" id="GO:0005524">
    <property type="term" value="F:ATP binding"/>
    <property type="evidence" value="ECO:0007669"/>
    <property type="project" value="UniProtKB-KW"/>
</dbReference>
<dbReference type="GO" id="GO:0043190">
    <property type="term" value="C:ATP-binding cassette (ABC) transporter complex"/>
    <property type="evidence" value="ECO:0007669"/>
    <property type="project" value="InterPro"/>
</dbReference>
<dbReference type="OrthoDB" id="9802264at2"/>
<dbReference type="PROSITE" id="PS00211">
    <property type="entry name" value="ABC_TRANSPORTER_1"/>
    <property type="match status" value="1"/>
</dbReference>
<dbReference type="AlphaFoldDB" id="A0A0A0DC37"/>
<dbReference type="RefSeq" id="WP_034831602.1">
    <property type="nucleotide sequence ID" value="NZ_JANX01000016.1"/>
</dbReference>
<dbReference type="Pfam" id="PF00005">
    <property type="entry name" value="ABC_tran"/>
    <property type="match status" value="1"/>
</dbReference>
<dbReference type="InterPro" id="IPR008995">
    <property type="entry name" value="Mo/tungstate-bd_C_term_dom"/>
</dbReference>
<name>A0A0A0DC37_9PROT</name>
<evidence type="ECO:0000256" key="1">
    <source>
        <dbReference type="ARBA" id="ARBA00005417"/>
    </source>
</evidence>
<protein>
    <submittedName>
        <fullName evidence="6">ABC transporter</fullName>
    </submittedName>
</protein>
<dbReference type="InterPro" id="IPR017871">
    <property type="entry name" value="ABC_transporter-like_CS"/>
</dbReference>
<dbReference type="InterPro" id="IPR003593">
    <property type="entry name" value="AAA+_ATPase"/>
</dbReference>